<evidence type="ECO:0000313" key="1">
    <source>
        <dbReference type="EMBL" id="KKN38963.1"/>
    </source>
</evidence>
<proteinExistence type="predicted"/>
<reference evidence="1" key="1">
    <citation type="journal article" date="2015" name="Nature">
        <title>Complex archaea that bridge the gap between prokaryotes and eukaryotes.</title>
        <authorList>
            <person name="Spang A."/>
            <person name="Saw J.H."/>
            <person name="Jorgensen S.L."/>
            <person name="Zaremba-Niedzwiedzka K."/>
            <person name="Martijn J."/>
            <person name="Lind A.E."/>
            <person name="van Eijk R."/>
            <person name="Schleper C."/>
            <person name="Guy L."/>
            <person name="Ettema T.J."/>
        </authorList>
    </citation>
    <scope>NUCLEOTIDE SEQUENCE</scope>
</reference>
<protein>
    <submittedName>
        <fullName evidence="1">Uncharacterized protein</fullName>
    </submittedName>
</protein>
<sequence>MEIEKNDVDLTKLFMWSSEVSVLDPKGEELTKVFMRVVGDKDLSRARVFSLRESAELRKSLNTEGTDEYEAFISSIEYASKENIVVGIKLLLIQDLVAEARKNTILKYPKEPDSDAPLAEHEAYQKEIDDFPERFDEIVQKETDKLMDREEKRFKKQSVKAQKQEYASLMVNYVCQTEASRRFADMCVFFATFDDEEMKIPSFKSFDDYDNSSGDLKEQLRDSYEKLDMGMGQIKKLQEATQ</sequence>
<accession>A0A0F9TBT7</accession>
<dbReference type="AlphaFoldDB" id="A0A0F9TBT7"/>
<organism evidence="1">
    <name type="scientific">marine sediment metagenome</name>
    <dbReference type="NCBI Taxonomy" id="412755"/>
    <lineage>
        <taxon>unclassified sequences</taxon>
        <taxon>metagenomes</taxon>
        <taxon>ecological metagenomes</taxon>
    </lineage>
</organism>
<dbReference type="EMBL" id="LAZR01001791">
    <property type="protein sequence ID" value="KKN38963.1"/>
    <property type="molecule type" value="Genomic_DNA"/>
</dbReference>
<name>A0A0F9TBT7_9ZZZZ</name>
<gene>
    <name evidence="1" type="ORF">LCGC14_0748070</name>
</gene>
<comment type="caution">
    <text evidence="1">The sequence shown here is derived from an EMBL/GenBank/DDBJ whole genome shotgun (WGS) entry which is preliminary data.</text>
</comment>